<dbReference type="Proteomes" id="UP000027195">
    <property type="component" value="Unassembled WGS sequence"/>
</dbReference>
<gene>
    <name evidence="1" type="ORF">BOTBODRAFT_506040</name>
</gene>
<dbReference type="HOGENOM" id="CLU_1959226_0_0_1"/>
<proteinExistence type="predicted"/>
<dbReference type="InParanoid" id="A0A067M2X8"/>
<accession>A0A067M2X8</accession>
<organism evidence="1 2">
    <name type="scientific">Botryobasidium botryosum (strain FD-172 SS1)</name>
    <dbReference type="NCBI Taxonomy" id="930990"/>
    <lineage>
        <taxon>Eukaryota</taxon>
        <taxon>Fungi</taxon>
        <taxon>Dikarya</taxon>
        <taxon>Basidiomycota</taxon>
        <taxon>Agaricomycotina</taxon>
        <taxon>Agaricomycetes</taxon>
        <taxon>Cantharellales</taxon>
        <taxon>Botryobasidiaceae</taxon>
        <taxon>Botryobasidium</taxon>
    </lineage>
</organism>
<protein>
    <submittedName>
        <fullName evidence="1">Uncharacterized protein</fullName>
    </submittedName>
</protein>
<dbReference type="EMBL" id="KL198073">
    <property type="protein sequence ID" value="KDQ09894.1"/>
    <property type="molecule type" value="Genomic_DNA"/>
</dbReference>
<name>A0A067M2X8_BOTB1</name>
<sequence>MNPSVRVLRLPGSLLSLFSLRARLHDKPLYALYKLSSPLLLPALPPTRCWGHSLRSSPLGLLFPRTPSLLYALLSRFNRHAVCAVLLSGPGALPFLHTQVLTRTHQYRQCLNNPTSIAVDHDRRRSWC</sequence>
<evidence type="ECO:0000313" key="1">
    <source>
        <dbReference type="EMBL" id="KDQ09894.1"/>
    </source>
</evidence>
<evidence type="ECO:0000313" key="2">
    <source>
        <dbReference type="Proteomes" id="UP000027195"/>
    </source>
</evidence>
<keyword evidence="2" id="KW-1185">Reference proteome</keyword>
<reference evidence="2" key="1">
    <citation type="journal article" date="2014" name="Proc. Natl. Acad. Sci. U.S.A.">
        <title>Extensive sampling of basidiomycete genomes demonstrates inadequacy of the white-rot/brown-rot paradigm for wood decay fungi.</title>
        <authorList>
            <person name="Riley R."/>
            <person name="Salamov A.A."/>
            <person name="Brown D.W."/>
            <person name="Nagy L.G."/>
            <person name="Floudas D."/>
            <person name="Held B.W."/>
            <person name="Levasseur A."/>
            <person name="Lombard V."/>
            <person name="Morin E."/>
            <person name="Otillar R."/>
            <person name="Lindquist E.A."/>
            <person name="Sun H."/>
            <person name="LaButti K.M."/>
            <person name="Schmutz J."/>
            <person name="Jabbour D."/>
            <person name="Luo H."/>
            <person name="Baker S.E."/>
            <person name="Pisabarro A.G."/>
            <person name="Walton J.D."/>
            <person name="Blanchette R.A."/>
            <person name="Henrissat B."/>
            <person name="Martin F."/>
            <person name="Cullen D."/>
            <person name="Hibbett D.S."/>
            <person name="Grigoriev I.V."/>
        </authorList>
    </citation>
    <scope>NUCLEOTIDE SEQUENCE [LARGE SCALE GENOMIC DNA]</scope>
    <source>
        <strain evidence="2">FD-172 SS1</strain>
    </source>
</reference>
<dbReference type="AlphaFoldDB" id="A0A067M2X8"/>